<dbReference type="EMBL" id="JABBNI010000010">
    <property type="protein sequence ID" value="NMM62144.1"/>
    <property type="molecule type" value="Genomic_DNA"/>
</dbReference>
<accession>A0A7Y0HLP2</accession>
<sequence length="287" mass="32243">MRVGFSSQQNTSQIRSLSNSKDKNVKDDGERRNVSKSMKNGVQSGKTKKKSPLEILMEQKSQLEDNKNTIVAEGLKNGEDAVSIKQKTADIDKQIQELDNQISKLQLEDKRKALGEDKSKNKKSKGEVSNNNSESNSKKTASLDGLLNVSVGFNNFKNLSHIRNNIKGNIRELKADIEFDVKFRHIDPVTSKKNLAKMEESINNVDEKISESLKDINNETKRNIKAKNSDTIIDINGEPNHKTSNSSSEDKSKLSIEQQKIEENIKRYVDNVKDKSISNGEKINNIA</sequence>
<feature type="compositionally biased region" description="Basic and acidic residues" evidence="1">
    <location>
        <begin position="20"/>
        <end position="33"/>
    </location>
</feature>
<proteinExistence type="predicted"/>
<evidence type="ECO:0000313" key="2">
    <source>
        <dbReference type="EMBL" id="NMM62144.1"/>
    </source>
</evidence>
<evidence type="ECO:0000256" key="1">
    <source>
        <dbReference type="SAM" id="MobiDB-lite"/>
    </source>
</evidence>
<feature type="region of interest" description="Disordered" evidence="1">
    <location>
        <begin position="113"/>
        <end position="139"/>
    </location>
</feature>
<feature type="compositionally biased region" description="Low complexity" evidence="1">
    <location>
        <begin position="127"/>
        <end position="139"/>
    </location>
</feature>
<feature type="compositionally biased region" description="Polar residues" evidence="1">
    <location>
        <begin position="1"/>
        <end position="19"/>
    </location>
</feature>
<keyword evidence="3" id="KW-1185">Reference proteome</keyword>
<gene>
    <name evidence="2" type="ORF">HBE96_05465</name>
</gene>
<dbReference type="Proteomes" id="UP000537131">
    <property type="component" value="Unassembled WGS sequence"/>
</dbReference>
<protein>
    <submittedName>
        <fullName evidence="2">Uncharacterized protein</fullName>
    </submittedName>
</protein>
<feature type="compositionally biased region" description="Basic and acidic residues" evidence="1">
    <location>
        <begin position="248"/>
        <end position="257"/>
    </location>
</feature>
<dbReference type="AlphaFoldDB" id="A0A7Y0HLP2"/>
<evidence type="ECO:0000313" key="3">
    <source>
        <dbReference type="Proteomes" id="UP000537131"/>
    </source>
</evidence>
<feature type="region of interest" description="Disordered" evidence="1">
    <location>
        <begin position="1"/>
        <end position="66"/>
    </location>
</feature>
<feature type="compositionally biased region" description="Polar residues" evidence="1">
    <location>
        <begin position="35"/>
        <end position="45"/>
    </location>
</feature>
<name>A0A7Y0HLP2_9CLOT</name>
<feature type="region of interest" description="Disordered" evidence="1">
    <location>
        <begin position="233"/>
        <end position="257"/>
    </location>
</feature>
<dbReference type="RefSeq" id="WP_169296749.1">
    <property type="nucleotide sequence ID" value="NZ_JABBNI010000010.1"/>
</dbReference>
<comment type="caution">
    <text evidence="2">The sequence shown here is derived from an EMBL/GenBank/DDBJ whole genome shotgun (WGS) entry which is preliminary data.</text>
</comment>
<organism evidence="2 3">
    <name type="scientific">Clostridium muellerianum</name>
    <dbReference type="NCBI Taxonomy" id="2716538"/>
    <lineage>
        <taxon>Bacteria</taxon>
        <taxon>Bacillati</taxon>
        <taxon>Bacillota</taxon>
        <taxon>Clostridia</taxon>
        <taxon>Eubacteriales</taxon>
        <taxon>Clostridiaceae</taxon>
        <taxon>Clostridium</taxon>
    </lineage>
</organism>
<reference evidence="2 3" key="1">
    <citation type="submission" date="2020-06" db="EMBL/GenBank/DDBJ databases">
        <title>Complete Genome Sequence of Clostridium muelleri sp. nov. P21T, an Acid-Alcohol Producing Acetogen Isolated from Old Hay.</title>
        <authorList>
            <person name="Duncan K.E."/>
            <person name="Tanner R.S."/>
        </authorList>
    </citation>
    <scope>NUCLEOTIDE SEQUENCE [LARGE SCALE GENOMIC DNA]</scope>
    <source>
        <strain evidence="2 3">P21</strain>
    </source>
</reference>